<dbReference type="PANTHER" id="PTHR47506">
    <property type="entry name" value="TRANSCRIPTIONAL REGULATORY PROTEIN"/>
    <property type="match status" value="1"/>
</dbReference>
<dbReference type="EMBL" id="CP077091">
    <property type="protein sequence ID" value="QXI16893.1"/>
    <property type="molecule type" value="Genomic_DNA"/>
</dbReference>
<evidence type="ECO:0000259" key="5">
    <source>
        <dbReference type="PROSITE" id="PS50977"/>
    </source>
</evidence>
<keyword evidence="1" id="KW-0805">Transcription regulation</keyword>
<evidence type="ECO:0000256" key="1">
    <source>
        <dbReference type="ARBA" id="ARBA00023015"/>
    </source>
</evidence>
<reference evidence="6 7" key="1">
    <citation type="journal article" date="2020" name="Microorganisms">
        <title>Reliable Identification of Environmental Pseudomonas Isolates Using the rpoD Gene.</title>
        <authorList>
            <consortium name="The Broad Institute Genome Sequencing Platform"/>
            <person name="Girard L."/>
            <person name="Lood C."/>
            <person name="Rokni-Zadeh H."/>
            <person name="van Noort V."/>
            <person name="Lavigne R."/>
            <person name="De Mot R."/>
        </authorList>
    </citation>
    <scope>NUCLEOTIDE SEQUENCE [LARGE SCALE GENOMIC DNA]</scope>
    <source>
        <strain evidence="6 7">SWRI65</strain>
    </source>
</reference>
<dbReference type="GO" id="GO:0003677">
    <property type="term" value="F:DNA binding"/>
    <property type="evidence" value="ECO:0007669"/>
    <property type="project" value="UniProtKB-UniRule"/>
</dbReference>
<dbReference type="KEGG" id="phv:HU739_023810"/>
<dbReference type="InterPro" id="IPR036271">
    <property type="entry name" value="Tet_transcr_reg_TetR-rel_C_sf"/>
</dbReference>
<feature type="domain" description="HTH tetR-type" evidence="5">
    <location>
        <begin position="9"/>
        <end position="69"/>
    </location>
</feature>
<protein>
    <submittedName>
        <fullName evidence="6">TetR/AcrR family transcriptional regulator</fullName>
    </submittedName>
</protein>
<evidence type="ECO:0000256" key="3">
    <source>
        <dbReference type="ARBA" id="ARBA00023163"/>
    </source>
</evidence>
<dbReference type="Pfam" id="PF00440">
    <property type="entry name" value="TetR_N"/>
    <property type="match status" value="1"/>
</dbReference>
<gene>
    <name evidence="6" type="ORF">HU739_023810</name>
</gene>
<dbReference type="PRINTS" id="PR00455">
    <property type="entry name" value="HTHTETR"/>
</dbReference>
<evidence type="ECO:0000256" key="2">
    <source>
        <dbReference type="ARBA" id="ARBA00023125"/>
    </source>
</evidence>
<dbReference type="SUPFAM" id="SSF48498">
    <property type="entry name" value="Tetracyclin repressor-like, C-terminal domain"/>
    <property type="match status" value="1"/>
</dbReference>
<dbReference type="Gene3D" id="1.10.10.60">
    <property type="entry name" value="Homeodomain-like"/>
    <property type="match status" value="1"/>
</dbReference>
<reference evidence="6 7" key="2">
    <citation type="journal article" date="2021" name="Microorganisms">
        <title>The Ever-Expanding Pseudomonas Genus: Description of 43 New Species and Partition of the Pseudomonas putida Group.</title>
        <authorList>
            <person name="Girard L."/>
            <person name="Lood C."/>
            <person name="Hofte M."/>
            <person name="Vandamme P."/>
            <person name="Rokni-Zadeh H."/>
            <person name="van Noort V."/>
            <person name="Lavigne R."/>
            <person name="De Mot R."/>
        </authorList>
    </citation>
    <scope>NUCLEOTIDE SEQUENCE [LARGE SCALE GENOMIC DNA]</scope>
    <source>
        <strain evidence="6 7">SWRI65</strain>
    </source>
</reference>
<keyword evidence="7" id="KW-1185">Reference proteome</keyword>
<dbReference type="AlphaFoldDB" id="A0A9E6NZ67"/>
<evidence type="ECO:0000256" key="4">
    <source>
        <dbReference type="PROSITE-ProRule" id="PRU00335"/>
    </source>
</evidence>
<keyword evidence="3" id="KW-0804">Transcription</keyword>
<dbReference type="Proteomes" id="UP000631521">
    <property type="component" value="Chromosome"/>
</dbReference>
<dbReference type="InterPro" id="IPR001647">
    <property type="entry name" value="HTH_TetR"/>
</dbReference>
<name>A0A9E6NZ67_9PSED</name>
<dbReference type="Gene3D" id="1.10.357.10">
    <property type="entry name" value="Tetracycline Repressor, domain 2"/>
    <property type="match status" value="1"/>
</dbReference>
<dbReference type="PROSITE" id="PS50977">
    <property type="entry name" value="HTH_TETR_2"/>
    <property type="match status" value="1"/>
</dbReference>
<proteinExistence type="predicted"/>
<evidence type="ECO:0000313" key="7">
    <source>
        <dbReference type="Proteomes" id="UP000631521"/>
    </source>
</evidence>
<keyword evidence="2 4" id="KW-0238">DNA-binding</keyword>
<feature type="DNA-binding region" description="H-T-H motif" evidence="4">
    <location>
        <begin position="32"/>
        <end position="51"/>
    </location>
</feature>
<dbReference type="PANTHER" id="PTHR47506:SF7">
    <property type="entry name" value="TRANSCRIPTIONAL REGULATORY PROTEIN"/>
    <property type="match status" value="1"/>
</dbReference>
<organism evidence="6 7">
    <name type="scientific">Pseudomonas hamedanensis</name>
    <dbReference type="NCBI Taxonomy" id="2745504"/>
    <lineage>
        <taxon>Bacteria</taxon>
        <taxon>Pseudomonadati</taxon>
        <taxon>Pseudomonadota</taxon>
        <taxon>Gammaproteobacteria</taxon>
        <taxon>Pseudomonadales</taxon>
        <taxon>Pseudomonadaceae</taxon>
        <taxon>Pseudomonas</taxon>
    </lineage>
</organism>
<accession>A0A9E6NZ67</accession>
<dbReference type="RefSeq" id="WP_186549081.1">
    <property type="nucleotide sequence ID" value="NZ_CP077091.1"/>
</dbReference>
<sequence>MRFDKGHKENTRKRIIDIASRRFRKDGISASGLAGIMAESGLTKGAFYPHFDSKDALVREALANALAEQLGNMVNAAAGSIGIEDAIRRYLNTSHLKGYEEGCPSAALLPEIGRQPDLTKEAYEEGLVAYVRSLAALFPNPKSEHNQKRATAVFSLMAGTLQIARAVADPLLAEEILEGGVQAALILVEA</sequence>
<evidence type="ECO:0000313" key="6">
    <source>
        <dbReference type="EMBL" id="QXI16893.1"/>
    </source>
</evidence>
<dbReference type="SUPFAM" id="SSF46689">
    <property type="entry name" value="Homeodomain-like"/>
    <property type="match status" value="1"/>
</dbReference>
<dbReference type="InterPro" id="IPR009057">
    <property type="entry name" value="Homeodomain-like_sf"/>
</dbReference>